<evidence type="ECO:0000256" key="1">
    <source>
        <dbReference type="ARBA" id="ARBA00004418"/>
    </source>
</evidence>
<organism evidence="8 9">
    <name type="scientific">Candidatus Aphodenecus pullistercoris</name>
    <dbReference type="NCBI Taxonomy" id="2840669"/>
    <lineage>
        <taxon>Bacteria</taxon>
        <taxon>Pseudomonadati</taxon>
        <taxon>Spirochaetota</taxon>
        <taxon>Spirochaetia</taxon>
        <taxon>Spirochaetales</taxon>
        <taxon>Candidatus Aphodenecus</taxon>
    </lineage>
</organism>
<comment type="subunit">
    <text evidence="3">The complex is composed of two ATP-binding proteins (UgpC), two transmembrane proteins (UgpA and UgpE) and a solute-binding protein (UgpB).</text>
</comment>
<accession>A0A9D9EAB9</accession>
<evidence type="ECO:0000256" key="7">
    <source>
        <dbReference type="SAM" id="SignalP"/>
    </source>
</evidence>
<gene>
    <name evidence="8" type="ORF">IAC42_03920</name>
</gene>
<sequence>MKRILVALLVALMAVTSVFANGGSESTSADGTTTLTWAVWDYATTPYYDALINAYEAANPDVNVEVIDLGSADYQTALQIQLSGGGSDFDVVAVKDIPGYNNLVKAGLLTDLAPLAERDGIDTSMYGGIVEQVTVGDSFYELPFRSDFWVIFYNKDLFDAAGVPYPTNDMTFEEYDAIARQMTSGSGASKVYGAHYHTWRSAIQLFGILDGQHQITDGGDYSYLKPYYEMALAQQRDGIVQDYATLKTSNIHYTGVFYNESVAMMNMGSWFIASLIAANESGQSDATNWGIVKYPHAEGVEPGTTLGTITALAIPASTPQQEAAWDFVKFVTGVEGAEVLAGTGNFPAVTNDDINNIIASTPGFPQDEASKEALNVAQLYLEMPLHDKSAEIEVVLNEYHDQIMTENMSVDEGLAEMGRRVDEVLAN</sequence>
<keyword evidence="5" id="KW-0813">Transport</keyword>
<dbReference type="SUPFAM" id="SSF53850">
    <property type="entry name" value="Periplasmic binding protein-like II"/>
    <property type="match status" value="1"/>
</dbReference>
<dbReference type="EMBL" id="JADIMU010000025">
    <property type="protein sequence ID" value="MBO8442886.1"/>
    <property type="molecule type" value="Genomic_DNA"/>
</dbReference>
<feature type="signal peptide" evidence="7">
    <location>
        <begin position="1"/>
        <end position="20"/>
    </location>
</feature>
<dbReference type="Proteomes" id="UP000823633">
    <property type="component" value="Unassembled WGS sequence"/>
</dbReference>
<dbReference type="InterPro" id="IPR006059">
    <property type="entry name" value="SBP"/>
</dbReference>
<protein>
    <recommendedName>
        <fullName evidence="4">sn-glycerol-3-phosphate-binding periplasmic protein UgpB</fullName>
    </recommendedName>
</protein>
<dbReference type="Gene3D" id="3.40.190.10">
    <property type="entry name" value="Periplasmic binding protein-like II"/>
    <property type="match status" value="1"/>
</dbReference>
<dbReference type="Pfam" id="PF01547">
    <property type="entry name" value="SBP_bac_1"/>
    <property type="match status" value="1"/>
</dbReference>
<proteinExistence type="inferred from homology"/>
<keyword evidence="6 7" id="KW-0732">Signal</keyword>
<evidence type="ECO:0000313" key="8">
    <source>
        <dbReference type="EMBL" id="MBO8442886.1"/>
    </source>
</evidence>
<reference evidence="8" key="2">
    <citation type="journal article" date="2021" name="PeerJ">
        <title>Extensive microbial diversity within the chicken gut microbiome revealed by metagenomics and culture.</title>
        <authorList>
            <person name="Gilroy R."/>
            <person name="Ravi A."/>
            <person name="Getino M."/>
            <person name="Pursley I."/>
            <person name="Horton D.L."/>
            <person name="Alikhan N.F."/>
            <person name="Baker D."/>
            <person name="Gharbi K."/>
            <person name="Hall N."/>
            <person name="Watson M."/>
            <person name="Adriaenssens E.M."/>
            <person name="Foster-Nyarko E."/>
            <person name="Jarju S."/>
            <person name="Secka A."/>
            <person name="Antonio M."/>
            <person name="Oren A."/>
            <person name="Chaudhuri R.R."/>
            <person name="La Ragione R."/>
            <person name="Hildebrand F."/>
            <person name="Pallen M.J."/>
        </authorList>
    </citation>
    <scope>NUCLEOTIDE SEQUENCE</scope>
    <source>
        <strain evidence="8">11167</strain>
    </source>
</reference>
<evidence type="ECO:0000256" key="4">
    <source>
        <dbReference type="ARBA" id="ARBA00017470"/>
    </source>
</evidence>
<evidence type="ECO:0000256" key="2">
    <source>
        <dbReference type="ARBA" id="ARBA00008520"/>
    </source>
</evidence>
<dbReference type="InterPro" id="IPR050490">
    <property type="entry name" value="Bact_solute-bd_prot1"/>
</dbReference>
<reference evidence="8" key="1">
    <citation type="submission" date="2020-10" db="EMBL/GenBank/DDBJ databases">
        <authorList>
            <person name="Gilroy R."/>
        </authorList>
    </citation>
    <scope>NUCLEOTIDE SEQUENCE</scope>
    <source>
        <strain evidence="8">11167</strain>
    </source>
</reference>
<evidence type="ECO:0000256" key="3">
    <source>
        <dbReference type="ARBA" id="ARBA00011557"/>
    </source>
</evidence>
<evidence type="ECO:0000313" key="9">
    <source>
        <dbReference type="Proteomes" id="UP000823633"/>
    </source>
</evidence>
<dbReference type="AlphaFoldDB" id="A0A9D9EAB9"/>
<comment type="caution">
    <text evidence="8">The sequence shown here is derived from an EMBL/GenBank/DDBJ whole genome shotgun (WGS) entry which is preliminary data.</text>
</comment>
<dbReference type="CDD" id="cd13585">
    <property type="entry name" value="PBP2_TMBP_like"/>
    <property type="match status" value="1"/>
</dbReference>
<comment type="subcellular location">
    <subcellularLocation>
        <location evidence="1">Periplasm</location>
    </subcellularLocation>
</comment>
<evidence type="ECO:0000256" key="6">
    <source>
        <dbReference type="ARBA" id="ARBA00022729"/>
    </source>
</evidence>
<feature type="chain" id="PRO_5039238334" description="sn-glycerol-3-phosphate-binding periplasmic protein UgpB" evidence="7">
    <location>
        <begin position="21"/>
        <end position="427"/>
    </location>
</feature>
<comment type="similarity">
    <text evidence="2">Belongs to the bacterial solute-binding protein 1 family.</text>
</comment>
<dbReference type="PANTHER" id="PTHR43649:SF31">
    <property type="entry name" value="SN-GLYCEROL-3-PHOSPHATE-BINDING PERIPLASMIC PROTEIN UGPB"/>
    <property type="match status" value="1"/>
</dbReference>
<evidence type="ECO:0000256" key="5">
    <source>
        <dbReference type="ARBA" id="ARBA00022448"/>
    </source>
</evidence>
<name>A0A9D9EAB9_9SPIR</name>
<dbReference type="PANTHER" id="PTHR43649">
    <property type="entry name" value="ARABINOSE-BINDING PROTEIN-RELATED"/>
    <property type="match status" value="1"/>
</dbReference>
<dbReference type="GO" id="GO:0042597">
    <property type="term" value="C:periplasmic space"/>
    <property type="evidence" value="ECO:0007669"/>
    <property type="project" value="UniProtKB-SubCell"/>
</dbReference>